<dbReference type="GO" id="GO:0008168">
    <property type="term" value="F:methyltransferase activity"/>
    <property type="evidence" value="ECO:0007669"/>
    <property type="project" value="UniProtKB-KW"/>
</dbReference>
<gene>
    <name evidence="3" type="ORF">GCM10023331_00660</name>
</gene>
<dbReference type="SUPFAM" id="SSF53335">
    <property type="entry name" value="S-adenosyl-L-methionine-dependent methyltransferases"/>
    <property type="match status" value="1"/>
</dbReference>
<dbReference type="RefSeq" id="WP_345368414.1">
    <property type="nucleotide sequence ID" value="NZ_BAABJX010000001.1"/>
</dbReference>
<sequence>MKDFWNQRYQEEPLAYGKTPNEFFKSVIDETQPGKLLLPAEGEGRNAIYAAKKGWEVTAVDFSEEARKKALAWAAQEEVHITYHTASLETFEVEENDYDMVALIYAHMPAHIRQTIHRKFFKALRKGGVLVLEGFNHRQLKNNSGGPKSQDMLFELRMLIDDLQGANIHMIEEQTLVLDEGPYHQGQADVIRLFAEKV</sequence>
<evidence type="ECO:0000259" key="2">
    <source>
        <dbReference type="Pfam" id="PF13649"/>
    </source>
</evidence>
<dbReference type="Gene3D" id="3.40.50.150">
    <property type="entry name" value="Vaccinia Virus protein VP39"/>
    <property type="match status" value="1"/>
</dbReference>
<feature type="domain" description="Methyltransferase" evidence="2">
    <location>
        <begin position="42"/>
        <end position="128"/>
    </location>
</feature>
<keyword evidence="3" id="KW-0489">Methyltransferase</keyword>
<dbReference type="PANTHER" id="PTHR43861">
    <property type="entry name" value="TRANS-ACONITATE 2-METHYLTRANSFERASE-RELATED"/>
    <property type="match status" value="1"/>
</dbReference>
<evidence type="ECO:0000313" key="4">
    <source>
        <dbReference type="Proteomes" id="UP001500298"/>
    </source>
</evidence>
<keyword evidence="4" id="KW-1185">Reference proteome</keyword>
<keyword evidence="1" id="KW-0808">Transferase</keyword>
<dbReference type="Pfam" id="PF13649">
    <property type="entry name" value="Methyltransf_25"/>
    <property type="match status" value="1"/>
</dbReference>
<evidence type="ECO:0000256" key="1">
    <source>
        <dbReference type="ARBA" id="ARBA00022679"/>
    </source>
</evidence>
<dbReference type="InterPro" id="IPR041698">
    <property type="entry name" value="Methyltransf_25"/>
</dbReference>
<name>A0ABP9CWE6_9BACT</name>
<dbReference type="GO" id="GO:0032259">
    <property type="term" value="P:methylation"/>
    <property type="evidence" value="ECO:0007669"/>
    <property type="project" value="UniProtKB-KW"/>
</dbReference>
<comment type="caution">
    <text evidence="3">The sequence shown here is derived from an EMBL/GenBank/DDBJ whole genome shotgun (WGS) entry which is preliminary data.</text>
</comment>
<reference evidence="4" key="1">
    <citation type="journal article" date="2019" name="Int. J. Syst. Evol. Microbiol.">
        <title>The Global Catalogue of Microorganisms (GCM) 10K type strain sequencing project: providing services to taxonomists for standard genome sequencing and annotation.</title>
        <authorList>
            <consortium name="The Broad Institute Genomics Platform"/>
            <consortium name="The Broad Institute Genome Sequencing Center for Infectious Disease"/>
            <person name="Wu L."/>
            <person name="Ma J."/>
        </authorList>
    </citation>
    <scope>NUCLEOTIDE SEQUENCE [LARGE SCALE GENOMIC DNA]</scope>
    <source>
        <strain evidence="4">JCM 18326</strain>
    </source>
</reference>
<accession>A0ABP9CWE6</accession>
<protein>
    <submittedName>
        <fullName evidence="3">Class I SAM-dependent methyltransferase</fullName>
    </submittedName>
</protein>
<organism evidence="3 4">
    <name type="scientific">Algivirga pacifica</name>
    <dbReference type="NCBI Taxonomy" id="1162670"/>
    <lineage>
        <taxon>Bacteria</taxon>
        <taxon>Pseudomonadati</taxon>
        <taxon>Bacteroidota</taxon>
        <taxon>Cytophagia</taxon>
        <taxon>Cytophagales</taxon>
        <taxon>Flammeovirgaceae</taxon>
        <taxon>Algivirga</taxon>
    </lineage>
</organism>
<dbReference type="InterPro" id="IPR029063">
    <property type="entry name" value="SAM-dependent_MTases_sf"/>
</dbReference>
<dbReference type="Proteomes" id="UP001500298">
    <property type="component" value="Unassembled WGS sequence"/>
</dbReference>
<evidence type="ECO:0000313" key="3">
    <source>
        <dbReference type="EMBL" id="GAA4820126.1"/>
    </source>
</evidence>
<dbReference type="CDD" id="cd02440">
    <property type="entry name" value="AdoMet_MTases"/>
    <property type="match status" value="1"/>
</dbReference>
<dbReference type="EMBL" id="BAABJX010000001">
    <property type="protein sequence ID" value="GAA4820126.1"/>
    <property type="molecule type" value="Genomic_DNA"/>
</dbReference>
<proteinExistence type="predicted"/>
<dbReference type="PANTHER" id="PTHR43861:SF3">
    <property type="entry name" value="PUTATIVE (AFU_ORTHOLOGUE AFUA_2G14390)-RELATED"/>
    <property type="match status" value="1"/>
</dbReference>